<dbReference type="InterPro" id="IPR022998">
    <property type="entry name" value="ThiamineP_synth_TenI"/>
</dbReference>
<comment type="catalytic activity">
    <reaction evidence="2 3">
        <text>2-(2-carboxy-4-methylthiazol-5-yl)ethyl phosphate + 4-amino-2-methyl-5-(diphosphooxymethyl)pyrimidine + 2 H(+) = thiamine phosphate + CO2 + diphosphate</text>
        <dbReference type="Rhea" id="RHEA:47848"/>
        <dbReference type="ChEBI" id="CHEBI:15378"/>
        <dbReference type="ChEBI" id="CHEBI:16526"/>
        <dbReference type="ChEBI" id="CHEBI:33019"/>
        <dbReference type="ChEBI" id="CHEBI:37575"/>
        <dbReference type="ChEBI" id="CHEBI:57841"/>
        <dbReference type="ChEBI" id="CHEBI:62890"/>
        <dbReference type="EC" id="2.5.1.3"/>
    </reaction>
</comment>
<evidence type="ECO:0000256" key="1">
    <source>
        <dbReference type="ARBA" id="ARBA00022977"/>
    </source>
</evidence>
<organism evidence="6 7">
    <name type="scientific">Azospira inquinata</name>
    <dbReference type="NCBI Taxonomy" id="2785627"/>
    <lineage>
        <taxon>Bacteria</taxon>
        <taxon>Pseudomonadati</taxon>
        <taxon>Pseudomonadota</taxon>
        <taxon>Betaproteobacteria</taxon>
        <taxon>Rhodocyclales</taxon>
        <taxon>Rhodocyclaceae</taxon>
        <taxon>Azospira</taxon>
    </lineage>
</organism>
<evidence type="ECO:0000256" key="3">
    <source>
        <dbReference type="RuleBase" id="RU003826"/>
    </source>
</evidence>
<comment type="pathway">
    <text evidence="2 4">Cofactor biosynthesis; thiamine diphosphate biosynthesis; thiamine phosphate from 4-amino-2-methyl-5-diphosphomethylpyrimidine and 4-methyl-5-(2-phosphoethyl)-thiazole: step 1/1.</text>
</comment>
<gene>
    <name evidence="2" type="primary">thiE</name>
    <name evidence="6" type="ORF">Azoinq_05890</name>
</gene>
<feature type="binding site" evidence="2">
    <location>
        <position position="145"/>
    </location>
    <ligand>
        <name>4-amino-2-methyl-5-(diphosphooxymethyl)pyrimidine</name>
        <dbReference type="ChEBI" id="CHEBI:57841"/>
    </ligand>
</feature>
<keyword evidence="1 2" id="KW-0784">Thiamine biosynthesis</keyword>
<protein>
    <recommendedName>
        <fullName evidence="2">Thiamine-phosphate synthase</fullName>
        <shortName evidence="2">TP synthase</shortName>
        <shortName evidence="2">TPS</shortName>
        <ecNumber evidence="2">2.5.1.3</ecNumber>
    </recommendedName>
    <alternativeName>
        <fullName evidence="2">Thiamine-phosphate pyrophosphorylase</fullName>
        <shortName evidence="2">TMP pyrophosphorylase</shortName>
        <shortName evidence="2">TMP-PPase</shortName>
    </alternativeName>
</protein>
<comment type="cofactor">
    <cofactor evidence="2">
        <name>Mg(2+)</name>
        <dbReference type="ChEBI" id="CHEBI:18420"/>
    </cofactor>
    <text evidence="2">Binds 1 Mg(2+) ion per subunit.</text>
</comment>
<comment type="similarity">
    <text evidence="2 3">Belongs to the thiamine-phosphate synthase family.</text>
</comment>
<dbReference type="NCBIfam" id="TIGR00693">
    <property type="entry name" value="thiE"/>
    <property type="match status" value="1"/>
</dbReference>
<comment type="function">
    <text evidence="2">Condenses 4-methyl-5-(beta-hydroxyethyl)thiazole monophosphate (THZ-P) and 2-methyl-4-amino-5-hydroxymethyl pyrimidine pyrophosphate (HMP-PP) to form thiamine monophosphate (TMP).</text>
</comment>
<evidence type="ECO:0000313" key="6">
    <source>
        <dbReference type="EMBL" id="QWT50124.1"/>
    </source>
</evidence>
<name>A0A975SPF0_9RHOO</name>
<dbReference type="PANTHER" id="PTHR20857">
    <property type="entry name" value="THIAMINE-PHOSPHATE PYROPHOSPHORYLASE"/>
    <property type="match status" value="1"/>
</dbReference>
<reference evidence="6" key="1">
    <citation type="submission" date="2020-11" db="EMBL/GenBank/DDBJ databases">
        <title>Azospira inquinata sp. nov.</title>
        <authorList>
            <person name="Moe W.M."/>
            <person name="Mikes M.C."/>
        </authorList>
    </citation>
    <scope>NUCLEOTIDE SEQUENCE</scope>
    <source>
        <strain evidence="6">Azo-3</strain>
    </source>
</reference>
<feature type="binding site" evidence="2">
    <location>
        <position position="76"/>
    </location>
    <ligand>
        <name>4-amino-2-methyl-5-(diphosphooxymethyl)pyrimidine</name>
        <dbReference type="ChEBI" id="CHEBI:57841"/>
    </ligand>
</feature>
<dbReference type="CDD" id="cd00564">
    <property type="entry name" value="TMP_TenI"/>
    <property type="match status" value="1"/>
</dbReference>
<dbReference type="GO" id="GO:0004789">
    <property type="term" value="F:thiamine-phosphate diphosphorylase activity"/>
    <property type="evidence" value="ECO:0007669"/>
    <property type="project" value="UniProtKB-UniRule"/>
</dbReference>
<dbReference type="EC" id="2.5.1.3" evidence="2"/>
<dbReference type="GO" id="GO:0009229">
    <property type="term" value="P:thiamine diphosphate biosynthetic process"/>
    <property type="evidence" value="ECO:0007669"/>
    <property type="project" value="UniProtKB-UniRule"/>
</dbReference>
<evidence type="ECO:0000259" key="5">
    <source>
        <dbReference type="Pfam" id="PF02581"/>
    </source>
</evidence>
<feature type="binding site" evidence="2">
    <location>
        <begin position="197"/>
        <end position="198"/>
    </location>
    <ligand>
        <name>2-[(2R,5Z)-2-carboxy-4-methylthiazol-5(2H)-ylidene]ethyl phosphate</name>
        <dbReference type="ChEBI" id="CHEBI:62899"/>
    </ligand>
</feature>
<dbReference type="HAMAP" id="MF_00097">
    <property type="entry name" value="TMP_synthase"/>
    <property type="match status" value="1"/>
</dbReference>
<sequence length="226" mass="23622">MSEQRFPRHAPARGLYAVTPDGLSTPALLAQAEAALAGGAPLLQYREKSGDRTRRREQATALLALCQRHGARLIINDDLELALAIGAHGVHLGREDGNLAAARAALGPDRILGASCYNEFALAQQAAQAGASYVAFGAIYASPTKPGAVQAPLSLLQRARRELLPAYPGLTLAAIGGITLTNAAPVLAAGAQCLAVVSDLFQAPDIPARAAAYQRLFRESTCHDQP</sequence>
<keyword evidence="2" id="KW-0479">Metal-binding</keyword>
<feature type="binding site" evidence="2">
    <location>
        <begin position="142"/>
        <end position="144"/>
    </location>
    <ligand>
        <name>2-[(2R,5Z)-2-carboxy-4-methylthiazol-5(2H)-ylidene]ethyl phosphate</name>
        <dbReference type="ChEBI" id="CHEBI:62899"/>
    </ligand>
</feature>
<dbReference type="InterPro" id="IPR034291">
    <property type="entry name" value="TMP_synthase"/>
</dbReference>
<dbReference type="Proteomes" id="UP000683428">
    <property type="component" value="Chromosome"/>
</dbReference>
<feature type="binding site" evidence="2">
    <location>
        <position position="177"/>
    </location>
    <ligand>
        <name>2-[(2R,5Z)-2-carboxy-4-methylthiazol-5(2H)-ylidene]ethyl phosphate</name>
        <dbReference type="ChEBI" id="CHEBI:62899"/>
    </ligand>
</feature>
<feature type="domain" description="Thiamine phosphate synthase/TenI" evidence="5">
    <location>
        <begin position="15"/>
        <end position="199"/>
    </location>
</feature>
<dbReference type="GO" id="GO:0009228">
    <property type="term" value="P:thiamine biosynthetic process"/>
    <property type="evidence" value="ECO:0007669"/>
    <property type="project" value="UniProtKB-KW"/>
</dbReference>
<dbReference type="GO" id="GO:0000287">
    <property type="term" value="F:magnesium ion binding"/>
    <property type="evidence" value="ECO:0007669"/>
    <property type="project" value="UniProtKB-UniRule"/>
</dbReference>
<evidence type="ECO:0000256" key="4">
    <source>
        <dbReference type="RuleBase" id="RU004253"/>
    </source>
</evidence>
<feature type="binding site" evidence="2">
    <location>
        <position position="115"/>
    </location>
    <ligand>
        <name>4-amino-2-methyl-5-(diphosphooxymethyl)pyrimidine</name>
        <dbReference type="ChEBI" id="CHEBI:57841"/>
    </ligand>
</feature>
<dbReference type="GO" id="GO:0005737">
    <property type="term" value="C:cytoplasm"/>
    <property type="evidence" value="ECO:0007669"/>
    <property type="project" value="TreeGrafter"/>
</dbReference>
<keyword evidence="7" id="KW-1185">Reference proteome</keyword>
<dbReference type="KEGG" id="aiq:Azoinq_05890"/>
<evidence type="ECO:0000256" key="2">
    <source>
        <dbReference type="HAMAP-Rule" id="MF_00097"/>
    </source>
</evidence>
<dbReference type="Pfam" id="PF02581">
    <property type="entry name" value="TMP-TENI"/>
    <property type="match status" value="1"/>
</dbReference>
<keyword evidence="2 3" id="KW-0808">Transferase</keyword>
<accession>A0A975SPF0</accession>
<evidence type="ECO:0000313" key="7">
    <source>
        <dbReference type="Proteomes" id="UP000683428"/>
    </source>
</evidence>
<feature type="binding site" evidence="2">
    <location>
        <position position="77"/>
    </location>
    <ligand>
        <name>Mg(2+)</name>
        <dbReference type="ChEBI" id="CHEBI:18420"/>
    </ligand>
</feature>
<comment type="catalytic activity">
    <reaction evidence="2 3">
        <text>2-[(2R,5Z)-2-carboxy-4-methylthiazol-5(2H)-ylidene]ethyl phosphate + 4-amino-2-methyl-5-(diphosphooxymethyl)pyrimidine + 2 H(+) = thiamine phosphate + CO2 + diphosphate</text>
        <dbReference type="Rhea" id="RHEA:47844"/>
        <dbReference type="ChEBI" id="CHEBI:15378"/>
        <dbReference type="ChEBI" id="CHEBI:16526"/>
        <dbReference type="ChEBI" id="CHEBI:33019"/>
        <dbReference type="ChEBI" id="CHEBI:37575"/>
        <dbReference type="ChEBI" id="CHEBI:57841"/>
        <dbReference type="ChEBI" id="CHEBI:62899"/>
        <dbReference type="EC" id="2.5.1.3"/>
    </reaction>
</comment>
<dbReference type="AlphaFoldDB" id="A0A975SPF0"/>
<comment type="catalytic activity">
    <reaction evidence="2 3">
        <text>4-methyl-5-(2-phosphooxyethyl)-thiazole + 4-amino-2-methyl-5-(diphosphooxymethyl)pyrimidine + H(+) = thiamine phosphate + diphosphate</text>
        <dbReference type="Rhea" id="RHEA:22328"/>
        <dbReference type="ChEBI" id="CHEBI:15378"/>
        <dbReference type="ChEBI" id="CHEBI:33019"/>
        <dbReference type="ChEBI" id="CHEBI:37575"/>
        <dbReference type="ChEBI" id="CHEBI:57841"/>
        <dbReference type="ChEBI" id="CHEBI:58296"/>
        <dbReference type="EC" id="2.5.1.3"/>
    </reaction>
</comment>
<dbReference type="PANTHER" id="PTHR20857:SF15">
    <property type="entry name" value="THIAMINE-PHOSPHATE SYNTHASE"/>
    <property type="match status" value="1"/>
</dbReference>
<feature type="binding site" evidence="2">
    <location>
        <position position="96"/>
    </location>
    <ligand>
        <name>Mg(2+)</name>
        <dbReference type="ChEBI" id="CHEBI:18420"/>
    </ligand>
</feature>
<dbReference type="EMBL" id="CP064782">
    <property type="protein sequence ID" value="QWT50124.1"/>
    <property type="molecule type" value="Genomic_DNA"/>
</dbReference>
<dbReference type="RefSeq" id="WP_216131093.1">
    <property type="nucleotide sequence ID" value="NZ_CP064782.1"/>
</dbReference>
<keyword evidence="2" id="KW-0460">Magnesium</keyword>
<feature type="binding site" evidence="2">
    <location>
        <begin position="44"/>
        <end position="48"/>
    </location>
    <ligand>
        <name>4-amino-2-methyl-5-(diphosphooxymethyl)pyrimidine</name>
        <dbReference type="ChEBI" id="CHEBI:57841"/>
    </ligand>
</feature>
<proteinExistence type="inferred from homology"/>